<organism evidence="1 2">
    <name type="scientific">Pleurodeles waltl</name>
    <name type="common">Iberian ribbed newt</name>
    <dbReference type="NCBI Taxonomy" id="8319"/>
    <lineage>
        <taxon>Eukaryota</taxon>
        <taxon>Metazoa</taxon>
        <taxon>Chordata</taxon>
        <taxon>Craniata</taxon>
        <taxon>Vertebrata</taxon>
        <taxon>Euteleostomi</taxon>
        <taxon>Amphibia</taxon>
        <taxon>Batrachia</taxon>
        <taxon>Caudata</taxon>
        <taxon>Salamandroidea</taxon>
        <taxon>Salamandridae</taxon>
        <taxon>Pleurodelinae</taxon>
        <taxon>Pleurodeles</taxon>
    </lineage>
</organism>
<keyword evidence="2" id="KW-1185">Reference proteome</keyword>
<comment type="caution">
    <text evidence="1">The sequence shown here is derived from an EMBL/GenBank/DDBJ whole genome shotgun (WGS) entry which is preliminary data.</text>
</comment>
<sequence>MRSTENSTNMKAKGCTHFECPRKYDNDDRSVLGGVPTDLQKSVNFGADSGTLSILRLMGGAKLRPLRAPFPCTAGSAYRCGCVFASSRSTGYCCCIHRSTCSSRRKNVDVGGRQKS</sequence>
<reference evidence="1" key="1">
    <citation type="journal article" date="2022" name="bioRxiv">
        <title>Sequencing and chromosome-scale assembly of the giantPleurodeles waltlgenome.</title>
        <authorList>
            <person name="Brown T."/>
            <person name="Elewa A."/>
            <person name="Iarovenko S."/>
            <person name="Subramanian E."/>
            <person name="Araus A.J."/>
            <person name="Petzold A."/>
            <person name="Susuki M."/>
            <person name="Suzuki K.-i.T."/>
            <person name="Hayashi T."/>
            <person name="Toyoda A."/>
            <person name="Oliveira C."/>
            <person name="Osipova E."/>
            <person name="Leigh N.D."/>
            <person name="Simon A."/>
            <person name="Yun M.H."/>
        </authorList>
    </citation>
    <scope>NUCLEOTIDE SEQUENCE</scope>
    <source>
        <strain evidence="1">20211129_DDA</strain>
        <tissue evidence="1">Liver</tissue>
    </source>
</reference>
<accession>A0AAV7QTE4</accession>
<evidence type="ECO:0000313" key="2">
    <source>
        <dbReference type="Proteomes" id="UP001066276"/>
    </source>
</evidence>
<protein>
    <submittedName>
        <fullName evidence="1">Uncharacterized protein</fullName>
    </submittedName>
</protein>
<evidence type="ECO:0000313" key="1">
    <source>
        <dbReference type="EMBL" id="KAJ1141665.1"/>
    </source>
</evidence>
<proteinExistence type="predicted"/>
<gene>
    <name evidence="1" type="ORF">NDU88_007993</name>
</gene>
<dbReference type="AlphaFoldDB" id="A0AAV7QTE4"/>
<dbReference type="Proteomes" id="UP001066276">
    <property type="component" value="Chromosome 6"/>
</dbReference>
<name>A0AAV7QTE4_PLEWA</name>
<dbReference type="EMBL" id="JANPWB010000010">
    <property type="protein sequence ID" value="KAJ1141665.1"/>
    <property type="molecule type" value="Genomic_DNA"/>
</dbReference>